<protein>
    <submittedName>
        <fullName evidence="1">Uncharacterized protein</fullName>
    </submittedName>
</protein>
<name>A0ABV6HJ31_9SPHI</name>
<accession>A0ABV6HJ31</accession>
<evidence type="ECO:0000313" key="2">
    <source>
        <dbReference type="Proteomes" id="UP001589774"/>
    </source>
</evidence>
<organism evidence="1 2">
    <name type="scientific">Olivibacter oleidegradans</name>
    <dbReference type="NCBI Taxonomy" id="760123"/>
    <lineage>
        <taxon>Bacteria</taxon>
        <taxon>Pseudomonadati</taxon>
        <taxon>Bacteroidota</taxon>
        <taxon>Sphingobacteriia</taxon>
        <taxon>Sphingobacteriales</taxon>
        <taxon>Sphingobacteriaceae</taxon>
        <taxon>Olivibacter</taxon>
    </lineage>
</organism>
<comment type="caution">
    <text evidence="1">The sequence shown here is derived from an EMBL/GenBank/DDBJ whole genome shotgun (WGS) entry which is preliminary data.</text>
</comment>
<dbReference type="RefSeq" id="WP_130857267.1">
    <property type="nucleotide sequence ID" value="NZ_JBHLWO010000002.1"/>
</dbReference>
<dbReference type="EMBL" id="JBHLWO010000002">
    <property type="protein sequence ID" value="MFC0318716.1"/>
    <property type="molecule type" value="Genomic_DNA"/>
</dbReference>
<keyword evidence="2" id="KW-1185">Reference proteome</keyword>
<reference evidence="1 2" key="1">
    <citation type="submission" date="2024-09" db="EMBL/GenBank/DDBJ databases">
        <authorList>
            <person name="Sun Q."/>
            <person name="Mori K."/>
        </authorList>
    </citation>
    <scope>NUCLEOTIDE SEQUENCE [LARGE SCALE GENOMIC DNA]</scope>
    <source>
        <strain evidence="1 2">CCM 7765</strain>
    </source>
</reference>
<sequence>MKKKNLIPGEEIVRLILALQTWDEEAVMEDLDYAGVATKSYVRTEVRIEELRRQDIHLHTFIDDRYDIGPLLTEIPPILIGRRYTHGPYSENLVVDGFYRVAAAYAAGLKMIEAYVPETGTVYIT</sequence>
<gene>
    <name evidence="1" type="ORF">ACFFI0_10365</name>
</gene>
<dbReference type="Proteomes" id="UP001589774">
    <property type="component" value="Unassembled WGS sequence"/>
</dbReference>
<proteinExistence type="predicted"/>
<evidence type="ECO:0000313" key="1">
    <source>
        <dbReference type="EMBL" id="MFC0318716.1"/>
    </source>
</evidence>